<dbReference type="Proteomes" id="UP001153620">
    <property type="component" value="Chromosome 2"/>
</dbReference>
<feature type="transmembrane region" description="Helical" evidence="1">
    <location>
        <begin position="917"/>
        <end position="936"/>
    </location>
</feature>
<reference evidence="2" key="1">
    <citation type="submission" date="2022-01" db="EMBL/GenBank/DDBJ databases">
        <authorList>
            <person name="King R."/>
        </authorList>
    </citation>
    <scope>NUCLEOTIDE SEQUENCE</scope>
</reference>
<keyword evidence="1" id="KW-0812">Transmembrane</keyword>
<feature type="transmembrane region" description="Helical" evidence="1">
    <location>
        <begin position="942"/>
        <end position="965"/>
    </location>
</feature>
<name>A0A9N9RT08_9DIPT</name>
<accession>A0A9N9RT08</accession>
<gene>
    <name evidence="2" type="ORF">CHIRRI_LOCUS5809</name>
</gene>
<keyword evidence="3" id="KW-1185">Reference proteome</keyword>
<dbReference type="EMBL" id="OU895878">
    <property type="protein sequence ID" value="CAG9802904.1"/>
    <property type="molecule type" value="Genomic_DNA"/>
</dbReference>
<sequence>MEDLELGNLSDGTGTKNYKRIKKTIKRKGGLFTGNSKNIFKRPSGTENGLSEFEKLLISAEEDNSAIICAVLREYENEEFWVQKVKLETIMQHYVNTANWKLINFLTLLMFNWSDQSGKPRDYYLVKKFETYEEVAKGMETLFDKFFDILDDENCRLYHHICIKIIYHYFDEINNIFDPYMTDYPANSVLNDTYMSKLIQKAMNIKNYEYKNHVVKILLTFLRNTKDEDFSILKDEIIDFFSYDLKFDSICKISYREIVQYLDDKFFRLIFLLKENYVVKFRIEFHKFIKSHKELLGEYWRNAMKLNAQLLFHVARNQGLVDTQEYILISTAIFELKHSIASSLLEFAEFQIVYAEPLKKHEEKLLDELVDFVENDLIINIDDYEVYANIRGFERLFVNTPTIRKLLFGRRTLDSESLFEVILTKNKTSMYEKSDNTYVLDHIWNEFHLWDTPEILTIRNPIGKSLLDYVLETENDYHLIFFLMPKSSDYIKTIQKPCQFMMLKNALYYDCNRSHNDRSLVEYHLNLIDKNNRSDPHNIQNIFYLFEEMSLFNSEQNNQNTYIRKLFEAVTSEESEKFDGKNELKLPRKHFLIGIMMVYWVREAQLYSIVFKLEKKQESEGLDHGYLFFKLLYNIINGKENDFHNDFATEIEKLESCFKYIYELESTYDTKHQKDDSENIFHFYEKYSTNFFFVLLYAAIKSNRKSIIEHIFKYDNFLITVPTFPSNMVATDVHHFTTLKFLENKYEIGRADIPKSWITRDVLEKFLNSRIASFGGFYKVDCRFMLPYYNHDINIKSSNEVNEDLLLNEDYDTMEYITSDHELKPLVTHPVMEMIIKVKIHKYNRILLWNQITFIALYILPTLLLTYFNHSPVQQNYILKTFLNLIRIPFVACREYFQYKFVFRDDYLKETSSYFELGLILLPILLFIPTTVHYFYAHNIALQFITIFEVINISLMIGATCFLFSNMKFSIYMKCFRKIFGTYVSIFVNFFPLFLGFLALSFIILNQTIYSILPRESWEYISMYAGELAFDNNRINGFIQGVFLTLIIILVINKFNLVLSIAINDINVLMHQSKEVSLIYNAQKYVQFAKRIRIFHAITEYKENKSFSEKLMYKLIKLIIREYPFIHRIQTLYIDKQTKNVYVDAERSVFESNDSISKRLGSKKNMFQNWFQSFKLDVETMDAIKKIVNSFLLKVSKDSGAQR</sequence>
<evidence type="ECO:0000256" key="1">
    <source>
        <dbReference type="SAM" id="Phobius"/>
    </source>
</evidence>
<dbReference type="OrthoDB" id="7799462at2759"/>
<keyword evidence="1" id="KW-0472">Membrane</keyword>
<reference evidence="2" key="2">
    <citation type="submission" date="2022-10" db="EMBL/GenBank/DDBJ databases">
        <authorList>
            <consortium name="ENA_rothamsted_submissions"/>
            <consortium name="culmorum"/>
            <person name="King R."/>
        </authorList>
    </citation>
    <scope>NUCLEOTIDE SEQUENCE</scope>
</reference>
<proteinExistence type="predicted"/>
<evidence type="ECO:0000313" key="3">
    <source>
        <dbReference type="Proteomes" id="UP001153620"/>
    </source>
</evidence>
<keyword evidence="1" id="KW-1133">Transmembrane helix</keyword>
<evidence type="ECO:0000313" key="2">
    <source>
        <dbReference type="EMBL" id="CAG9802904.1"/>
    </source>
</evidence>
<feature type="transmembrane region" description="Helical" evidence="1">
    <location>
        <begin position="846"/>
        <end position="865"/>
    </location>
</feature>
<protein>
    <submittedName>
        <fullName evidence="2">Uncharacterized protein</fullName>
    </submittedName>
</protein>
<organism evidence="2 3">
    <name type="scientific">Chironomus riparius</name>
    <dbReference type="NCBI Taxonomy" id="315576"/>
    <lineage>
        <taxon>Eukaryota</taxon>
        <taxon>Metazoa</taxon>
        <taxon>Ecdysozoa</taxon>
        <taxon>Arthropoda</taxon>
        <taxon>Hexapoda</taxon>
        <taxon>Insecta</taxon>
        <taxon>Pterygota</taxon>
        <taxon>Neoptera</taxon>
        <taxon>Endopterygota</taxon>
        <taxon>Diptera</taxon>
        <taxon>Nematocera</taxon>
        <taxon>Chironomoidea</taxon>
        <taxon>Chironomidae</taxon>
        <taxon>Chironominae</taxon>
        <taxon>Chironomus</taxon>
    </lineage>
</organism>
<feature type="transmembrane region" description="Helical" evidence="1">
    <location>
        <begin position="1033"/>
        <end position="1052"/>
    </location>
</feature>
<dbReference type="AlphaFoldDB" id="A0A9N9RT08"/>
<feature type="transmembrane region" description="Helical" evidence="1">
    <location>
        <begin position="986"/>
        <end position="1013"/>
    </location>
</feature>